<evidence type="ECO:0000259" key="15">
    <source>
        <dbReference type="Pfam" id="PF03717"/>
    </source>
</evidence>
<accession>A0A023D4C7</accession>
<dbReference type="GO" id="GO:0051301">
    <property type="term" value="P:cell division"/>
    <property type="evidence" value="ECO:0007669"/>
    <property type="project" value="UniProtKB-KW"/>
</dbReference>
<evidence type="ECO:0000256" key="9">
    <source>
        <dbReference type="ARBA" id="ARBA00022960"/>
    </source>
</evidence>
<organism evidence="16 17">
    <name type="scientific">Acidomonas methanolica NBRC 104435</name>
    <dbReference type="NCBI Taxonomy" id="1231351"/>
    <lineage>
        <taxon>Bacteria</taxon>
        <taxon>Pseudomonadati</taxon>
        <taxon>Pseudomonadota</taxon>
        <taxon>Alphaproteobacteria</taxon>
        <taxon>Acetobacterales</taxon>
        <taxon>Acetobacteraceae</taxon>
        <taxon>Acidomonas</taxon>
    </lineage>
</organism>
<keyword evidence="11" id="KW-1133">Transmembrane helix</keyword>
<dbReference type="InterPro" id="IPR036138">
    <property type="entry name" value="PBP_dimer_sf"/>
</dbReference>
<reference evidence="17" key="1">
    <citation type="journal article" date="2014" name="FEMS Microbiol. Lett.">
        <title>Draft Genomic DNA Sequence of the Facultatively Methylotrophic Bacterium Acidomonas methanolica type strain MB58.</title>
        <authorList>
            <person name="Higashiura N."/>
            <person name="Hadano H."/>
            <person name="Hirakawa H."/>
            <person name="Matsutani M."/>
            <person name="Takabe S."/>
            <person name="Matsushita K."/>
            <person name="Azuma Y."/>
        </authorList>
    </citation>
    <scope>NUCLEOTIDE SEQUENCE [LARGE SCALE GENOMIC DNA]</scope>
    <source>
        <strain evidence="17">MB58</strain>
    </source>
</reference>
<dbReference type="PANTHER" id="PTHR30627">
    <property type="entry name" value="PEPTIDOGLYCAN D,D-TRANSPEPTIDASE"/>
    <property type="match status" value="1"/>
</dbReference>
<comment type="subcellular location">
    <subcellularLocation>
        <location evidence="2">Cell membrane</location>
    </subcellularLocation>
    <subcellularLocation>
        <location evidence="1">Membrane</location>
        <topology evidence="1">Single-pass membrane protein</topology>
    </subcellularLocation>
</comment>
<name>A0A023D4C7_ACIMT</name>
<protein>
    <submittedName>
        <fullName evidence="16">Cell division/elongation transpeptidase FtsI/penicillin-binding protein</fullName>
    </submittedName>
</protein>
<keyword evidence="5" id="KW-0121">Carboxypeptidase</keyword>
<dbReference type="GO" id="GO:0071555">
    <property type="term" value="P:cell wall organization"/>
    <property type="evidence" value="ECO:0007669"/>
    <property type="project" value="UniProtKB-KW"/>
</dbReference>
<dbReference type="NCBIfam" id="TIGR03423">
    <property type="entry name" value="pbp2_mrdA"/>
    <property type="match status" value="1"/>
</dbReference>
<evidence type="ECO:0000256" key="13">
    <source>
        <dbReference type="ARBA" id="ARBA00023316"/>
    </source>
</evidence>
<dbReference type="Proteomes" id="UP000019760">
    <property type="component" value="Unassembled WGS sequence"/>
</dbReference>
<dbReference type="GO" id="GO:0071972">
    <property type="term" value="F:peptidoglycan L,D-transpeptidase activity"/>
    <property type="evidence" value="ECO:0007669"/>
    <property type="project" value="TreeGrafter"/>
</dbReference>
<keyword evidence="17" id="KW-1185">Reference proteome</keyword>
<reference evidence="16 17" key="2">
    <citation type="journal article" date="2014" name="FEMS Microbiol. Lett.">
        <title>Draft genomic DNA sequence of the facultatively methylotrophic bacterium Acidomonas methanolica type strain MB58.</title>
        <authorList>
            <person name="Higashiura N."/>
            <person name="Hadano H."/>
            <person name="Hirakawa H."/>
            <person name="Matsutani M."/>
            <person name="Takabe S."/>
            <person name="Matsushita K."/>
            <person name="Azuma Y."/>
        </authorList>
    </citation>
    <scope>NUCLEOTIDE SEQUENCE [LARGE SCALE GENOMIC DNA]</scope>
    <source>
        <strain evidence="16 17">MB58</strain>
    </source>
</reference>
<evidence type="ECO:0000256" key="10">
    <source>
        <dbReference type="ARBA" id="ARBA00022984"/>
    </source>
</evidence>
<sequence length="623" mass="68142">MPRKDVVVPTRGVFTRRALFVLAAQAGVLGLLGRRLYDLQVVDGGHLKALAERNRVSRRMLAPPRGIITDRFGVQLAENKVNWRALLLPEETTDPAAVIRKFGQIIPLDERDQARIERDMRHVRKFVPVALKDFLSWDDMARIELNAPGLPGVFVDVGSTRAYPLGPQLAHVVGYVAPPNEKDLAASAMMALPGMRAGRAGIEQTQDALLRGEPGSVEMEVNSRGRVLGEINRQEGRQGDELSLTIDAGLQQMVLGRIADQAASAVVMDCRNGEVLAMVSTPSFDPTLFDSGVSREQWTEWANDVRTPLINKAVAGVYPPGSTFKPAVALAGLKSGMVTPEDRFNCPGYYDMGGVRFHCWSKYGHGNLTMRQALKYSCDVYFYQLARKIGMDPIKAMGNGFGLGTKLDIELTHVRSGVIPTPEWRRTHGHHWNGGDTVNAGIGQGFVQVTPLELATYVSRIASGRNVEPHLVRRVNDRFSDQTDVTAAPALEIEPAHLDVIRGGMFDVVNAPHGTAPKARLDIPGVQMAGKTGSAQVRHISRALRESGHFNSMSLPWEERPHALFICFAPFDAPRYALAVVIEHGNAGADAAAPLARDIMTDTLNRDPVNHLHDPGQTVAENF</sequence>
<keyword evidence="7" id="KW-0812">Transmembrane</keyword>
<dbReference type="GO" id="GO:0009252">
    <property type="term" value="P:peptidoglycan biosynthetic process"/>
    <property type="evidence" value="ECO:0007669"/>
    <property type="project" value="UniProtKB-KW"/>
</dbReference>
<keyword evidence="3" id="KW-1003">Cell membrane</keyword>
<dbReference type="GO" id="GO:0009002">
    <property type="term" value="F:serine-type D-Ala-D-Ala carboxypeptidase activity"/>
    <property type="evidence" value="ECO:0007669"/>
    <property type="project" value="InterPro"/>
</dbReference>
<dbReference type="InterPro" id="IPR005311">
    <property type="entry name" value="PBP_dimer"/>
</dbReference>
<dbReference type="SUPFAM" id="SSF56601">
    <property type="entry name" value="beta-lactamase/transpeptidase-like"/>
    <property type="match status" value="1"/>
</dbReference>
<gene>
    <name evidence="16" type="ORF">Amme_031_082</name>
</gene>
<dbReference type="Gene3D" id="3.40.710.10">
    <property type="entry name" value="DD-peptidase/beta-lactamase superfamily"/>
    <property type="match status" value="1"/>
</dbReference>
<feature type="domain" description="Penicillin-binding protein dimerisation" evidence="15">
    <location>
        <begin position="62"/>
        <end position="231"/>
    </location>
</feature>
<evidence type="ECO:0000256" key="5">
    <source>
        <dbReference type="ARBA" id="ARBA00022645"/>
    </source>
</evidence>
<dbReference type="GO" id="GO:0005886">
    <property type="term" value="C:plasma membrane"/>
    <property type="evidence" value="ECO:0007669"/>
    <property type="project" value="UniProtKB-SubCell"/>
</dbReference>
<evidence type="ECO:0000256" key="1">
    <source>
        <dbReference type="ARBA" id="ARBA00004167"/>
    </source>
</evidence>
<keyword evidence="9" id="KW-0133">Cell shape</keyword>
<keyword evidence="6" id="KW-0645">Protease</keyword>
<dbReference type="Pfam" id="PF03717">
    <property type="entry name" value="PBP_dimer"/>
    <property type="match status" value="1"/>
</dbReference>
<dbReference type="InterPro" id="IPR050515">
    <property type="entry name" value="Beta-lactam/transpept"/>
</dbReference>
<dbReference type="GO" id="GO:0008360">
    <property type="term" value="P:regulation of cell shape"/>
    <property type="evidence" value="ECO:0007669"/>
    <property type="project" value="UniProtKB-KW"/>
</dbReference>
<dbReference type="SUPFAM" id="SSF56519">
    <property type="entry name" value="Penicillin binding protein dimerisation domain"/>
    <property type="match status" value="1"/>
</dbReference>
<dbReference type="Pfam" id="PF00905">
    <property type="entry name" value="Transpeptidase"/>
    <property type="match status" value="1"/>
</dbReference>
<dbReference type="RefSeq" id="WP_186819993.1">
    <property type="nucleotide sequence ID" value="NZ_BAND01000031.1"/>
</dbReference>
<dbReference type="GO" id="GO:0006508">
    <property type="term" value="P:proteolysis"/>
    <property type="evidence" value="ECO:0007669"/>
    <property type="project" value="UniProtKB-KW"/>
</dbReference>
<keyword evidence="12" id="KW-0472">Membrane</keyword>
<dbReference type="Gene3D" id="3.90.1310.10">
    <property type="entry name" value="Penicillin-binding protein 2a (Domain 2)"/>
    <property type="match status" value="1"/>
</dbReference>
<keyword evidence="16" id="KW-0132">Cell division</keyword>
<dbReference type="GO" id="GO:0008658">
    <property type="term" value="F:penicillin binding"/>
    <property type="evidence" value="ECO:0007669"/>
    <property type="project" value="InterPro"/>
</dbReference>
<evidence type="ECO:0000256" key="4">
    <source>
        <dbReference type="ARBA" id="ARBA00022519"/>
    </source>
</evidence>
<dbReference type="AlphaFoldDB" id="A0A023D4C7"/>
<evidence type="ECO:0000256" key="12">
    <source>
        <dbReference type="ARBA" id="ARBA00023136"/>
    </source>
</evidence>
<evidence type="ECO:0000256" key="3">
    <source>
        <dbReference type="ARBA" id="ARBA00022475"/>
    </source>
</evidence>
<evidence type="ECO:0000256" key="11">
    <source>
        <dbReference type="ARBA" id="ARBA00022989"/>
    </source>
</evidence>
<dbReference type="EMBL" id="BAND01000031">
    <property type="protein sequence ID" value="GAJ28620.1"/>
    <property type="molecule type" value="Genomic_DNA"/>
</dbReference>
<proteinExistence type="predicted"/>
<keyword evidence="13" id="KW-0961">Cell wall biogenesis/degradation</keyword>
<keyword evidence="10" id="KW-0573">Peptidoglycan synthesis</keyword>
<evidence type="ECO:0000256" key="6">
    <source>
        <dbReference type="ARBA" id="ARBA00022670"/>
    </source>
</evidence>
<dbReference type="InterPro" id="IPR012338">
    <property type="entry name" value="Beta-lactam/transpept-like"/>
</dbReference>
<keyword evidence="8" id="KW-0378">Hydrolase</keyword>
<evidence type="ECO:0000259" key="14">
    <source>
        <dbReference type="Pfam" id="PF00905"/>
    </source>
</evidence>
<evidence type="ECO:0000313" key="17">
    <source>
        <dbReference type="Proteomes" id="UP000019760"/>
    </source>
</evidence>
<dbReference type="InterPro" id="IPR001460">
    <property type="entry name" value="PCN-bd_Tpept"/>
</dbReference>
<evidence type="ECO:0000256" key="7">
    <source>
        <dbReference type="ARBA" id="ARBA00022692"/>
    </source>
</evidence>
<dbReference type="PANTHER" id="PTHR30627:SF2">
    <property type="entry name" value="PEPTIDOGLYCAN D,D-TRANSPEPTIDASE MRDA"/>
    <property type="match status" value="1"/>
</dbReference>
<keyword evidence="4" id="KW-0997">Cell inner membrane</keyword>
<dbReference type="InterPro" id="IPR017790">
    <property type="entry name" value="Penicillin-binding_protein_2"/>
</dbReference>
<evidence type="ECO:0000256" key="8">
    <source>
        <dbReference type="ARBA" id="ARBA00022801"/>
    </source>
</evidence>
<evidence type="ECO:0000256" key="2">
    <source>
        <dbReference type="ARBA" id="ARBA00004236"/>
    </source>
</evidence>
<comment type="caution">
    <text evidence="16">The sequence shown here is derived from an EMBL/GenBank/DDBJ whole genome shotgun (WGS) entry which is preliminary data.</text>
</comment>
<keyword evidence="16" id="KW-0131">Cell cycle</keyword>
<feature type="domain" description="Penicillin-binding protein transpeptidase" evidence="14">
    <location>
        <begin position="264"/>
        <end position="600"/>
    </location>
</feature>
<evidence type="ECO:0000313" key="16">
    <source>
        <dbReference type="EMBL" id="GAJ28620.1"/>
    </source>
</evidence>